<dbReference type="EMBL" id="CP027668">
    <property type="protein sequence ID" value="AVO46980.1"/>
    <property type="molecule type" value="Genomic_DNA"/>
</dbReference>
<evidence type="ECO:0000256" key="1">
    <source>
        <dbReference type="SAM" id="SignalP"/>
    </source>
</evidence>
<dbReference type="Proteomes" id="UP000237889">
    <property type="component" value="Chromosome"/>
</dbReference>
<proteinExistence type="predicted"/>
<protein>
    <submittedName>
        <fullName evidence="2">Uncharacterized protein</fullName>
    </submittedName>
</protein>
<feature type="chain" id="PRO_5015529080" evidence="1">
    <location>
        <begin position="32"/>
        <end position="113"/>
    </location>
</feature>
<reference evidence="2 3" key="1">
    <citation type="submission" date="2018-03" db="EMBL/GenBank/DDBJ databases">
        <title>Genome sequencing of Phreatobacter sp.</title>
        <authorList>
            <person name="Kim S.-J."/>
            <person name="Heo J."/>
            <person name="Kwon S.-W."/>
        </authorList>
    </citation>
    <scope>NUCLEOTIDE SEQUENCE [LARGE SCALE GENOMIC DNA]</scope>
    <source>
        <strain evidence="2 3">S-12</strain>
    </source>
</reference>
<dbReference type="KEGG" id="phr:C6569_19040"/>
<evidence type="ECO:0000313" key="2">
    <source>
        <dbReference type="EMBL" id="AVO46980.1"/>
    </source>
</evidence>
<sequence length="113" mass="12100">MPLSPTAGRSLGAAALALTAALLAPASSARAQTVIIGRPYYRPPVVVVRPPVVVAPYRPVYVAPYRRVYVAPRPVYRGPVYGPRPYTVTRYHGPRCSGVVVRGPYRGGAAVRC</sequence>
<dbReference type="RefSeq" id="WP_106750350.1">
    <property type="nucleotide sequence ID" value="NZ_CP027668.1"/>
</dbReference>
<evidence type="ECO:0000313" key="3">
    <source>
        <dbReference type="Proteomes" id="UP000237889"/>
    </source>
</evidence>
<keyword evidence="1" id="KW-0732">Signal</keyword>
<keyword evidence="3" id="KW-1185">Reference proteome</keyword>
<name>A0A2S0NFM9_9HYPH</name>
<accession>A0A2S0NFM9</accession>
<gene>
    <name evidence="2" type="ORF">C6569_19040</name>
</gene>
<feature type="signal peptide" evidence="1">
    <location>
        <begin position="1"/>
        <end position="31"/>
    </location>
</feature>
<organism evidence="2 3">
    <name type="scientific">Phreatobacter cathodiphilus</name>
    <dbReference type="NCBI Taxonomy" id="1868589"/>
    <lineage>
        <taxon>Bacteria</taxon>
        <taxon>Pseudomonadati</taxon>
        <taxon>Pseudomonadota</taxon>
        <taxon>Alphaproteobacteria</taxon>
        <taxon>Hyphomicrobiales</taxon>
        <taxon>Phreatobacteraceae</taxon>
        <taxon>Phreatobacter</taxon>
    </lineage>
</organism>
<dbReference type="AlphaFoldDB" id="A0A2S0NFM9"/>